<keyword evidence="3" id="KW-0560">Oxidoreductase</keyword>
<accession>A0A1E7FTL2</accession>
<feature type="compositionally biased region" description="Low complexity" evidence="4">
    <location>
        <begin position="1"/>
        <end position="20"/>
    </location>
</feature>
<organism evidence="6 7">
    <name type="scientific">Fragilariopsis cylindrus CCMP1102</name>
    <dbReference type="NCBI Taxonomy" id="635003"/>
    <lineage>
        <taxon>Eukaryota</taxon>
        <taxon>Sar</taxon>
        <taxon>Stramenopiles</taxon>
        <taxon>Ochrophyta</taxon>
        <taxon>Bacillariophyta</taxon>
        <taxon>Bacillariophyceae</taxon>
        <taxon>Bacillariophycidae</taxon>
        <taxon>Bacillariales</taxon>
        <taxon>Bacillariaceae</taxon>
        <taxon>Fragilariopsis</taxon>
    </lineage>
</organism>
<keyword evidence="7" id="KW-1185">Reference proteome</keyword>
<evidence type="ECO:0000313" key="6">
    <source>
        <dbReference type="EMBL" id="OEU21435.1"/>
    </source>
</evidence>
<gene>
    <name evidence="6" type="ORF">FRACYDRAFT_180826</name>
</gene>
<dbReference type="KEGG" id="fcy:FRACYDRAFT_180826"/>
<dbReference type="PANTHER" id="PTHR38011">
    <property type="entry name" value="DIHYDROFOLATE REDUCTASE FAMILY PROTEIN (AFU_ORTHOLOGUE AFUA_8G06820)"/>
    <property type="match status" value="1"/>
</dbReference>
<evidence type="ECO:0000256" key="4">
    <source>
        <dbReference type="SAM" id="MobiDB-lite"/>
    </source>
</evidence>
<dbReference type="InterPro" id="IPR024072">
    <property type="entry name" value="DHFR-like_dom_sf"/>
</dbReference>
<dbReference type="GO" id="GO:0008703">
    <property type="term" value="F:5-amino-6-(5-phosphoribosylamino)uracil reductase activity"/>
    <property type="evidence" value="ECO:0007669"/>
    <property type="project" value="InterPro"/>
</dbReference>
<dbReference type="EMBL" id="KV784354">
    <property type="protein sequence ID" value="OEU21435.1"/>
    <property type="molecule type" value="Genomic_DNA"/>
</dbReference>
<dbReference type="Gene3D" id="3.40.430.10">
    <property type="entry name" value="Dihydrofolate Reductase, subunit A"/>
    <property type="match status" value="1"/>
</dbReference>
<comment type="pathway">
    <text evidence="1">Cofactor biosynthesis; riboflavin biosynthesis.</text>
</comment>
<dbReference type="Proteomes" id="UP000095751">
    <property type="component" value="Unassembled WGS sequence"/>
</dbReference>
<feature type="domain" description="Bacterial bifunctional deaminase-reductase C-terminal" evidence="5">
    <location>
        <begin position="48"/>
        <end position="275"/>
    </location>
</feature>
<feature type="region of interest" description="Disordered" evidence="4">
    <location>
        <begin position="132"/>
        <end position="154"/>
    </location>
</feature>
<dbReference type="AlphaFoldDB" id="A0A1E7FTL2"/>
<protein>
    <submittedName>
        <fullName evidence="6">Dihydrofolate reductase</fullName>
    </submittedName>
</protein>
<evidence type="ECO:0000259" key="5">
    <source>
        <dbReference type="Pfam" id="PF01872"/>
    </source>
</evidence>
<dbReference type="PANTHER" id="PTHR38011:SF7">
    <property type="entry name" value="2,5-DIAMINO-6-RIBOSYLAMINO-4(3H)-PYRIMIDINONE 5'-PHOSPHATE REDUCTASE"/>
    <property type="match status" value="1"/>
</dbReference>
<dbReference type="InParanoid" id="A0A1E7FTL2"/>
<dbReference type="GO" id="GO:0009231">
    <property type="term" value="P:riboflavin biosynthetic process"/>
    <property type="evidence" value="ECO:0007669"/>
    <property type="project" value="InterPro"/>
</dbReference>
<dbReference type="Pfam" id="PF01872">
    <property type="entry name" value="RibD_C"/>
    <property type="match status" value="1"/>
</dbReference>
<evidence type="ECO:0000313" key="7">
    <source>
        <dbReference type="Proteomes" id="UP000095751"/>
    </source>
</evidence>
<feature type="region of interest" description="Disordered" evidence="4">
    <location>
        <begin position="1"/>
        <end position="32"/>
    </location>
</feature>
<keyword evidence="2" id="KW-0521">NADP</keyword>
<evidence type="ECO:0000256" key="3">
    <source>
        <dbReference type="ARBA" id="ARBA00023002"/>
    </source>
</evidence>
<dbReference type="InterPro" id="IPR050765">
    <property type="entry name" value="Riboflavin_Biosynth_HTPR"/>
</dbReference>
<evidence type="ECO:0000256" key="2">
    <source>
        <dbReference type="ARBA" id="ARBA00022857"/>
    </source>
</evidence>
<evidence type="ECO:0000256" key="1">
    <source>
        <dbReference type="ARBA" id="ARBA00005104"/>
    </source>
</evidence>
<dbReference type="SUPFAM" id="SSF53597">
    <property type="entry name" value="Dihydrofolate reductase-like"/>
    <property type="match status" value="1"/>
</dbReference>
<sequence length="311" mass="34716">MKEYYNNNDHSNNDHSNNNNEKQEEEKVTAVSSIGSVGSTRFLHRCRPFVTITYAQSIDGKIALILDNEEEKVILKSNPKTKTTSSNFAISGPESLRLTHALRSIHDAILIGGKTLVIDNPRLNNRLWLLSSSSSSSSSNTNETEDTTYGNDTNNIPLLQVQQQQQQPRPVVLDTHLTYIRQLGNSIRAKNLIVCCSEDAYNKAIREGSYKHKTTNTHTSSNSILDISDVLLRLKDEFGIQSIMVEGGGFIISEFMNEKLFDYLCVTISPKLLGYHGYGYDLTSSSSSLGRLRCITLGEDSVLFSRVEQTI</sequence>
<dbReference type="InterPro" id="IPR002734">
    <property type="entry name" value="RibDG_C"/>
</dbReference>
<proteinExistence type="predicted"/>
<reference evidence="6 7" key="1">
    <citation type="submission" date="2016-09" db="EMBL/GenBank/DDBJ databases">
        <title>Extensive genetic diversity and differential bi-allelic expression allows diatom success in the polar Southern Ocean.</title>
        <authorList>
            <consortium name="DOE Joint Genome Institute"/>
            <person name="Mock T."/>
            <person name="Otillar R.P."/>
            <person name="Strauss J."/>
            <person name="Dupont C."/>
            <person name="Frickenhaus S."/>
            <person name="Maumus F."/>
            <person name="Mcmullan M."/>
            <person name="Sanges R."/>
            <person name="Schmutz J."/>
            <person name="Toseland A."/>
            <person name="Valas R."/>
            <person name="Veluchamy A."/>
            <person name="Ward B.J."/>
            <person name="Allen A."/>
            <person name="Barry K."/>
            <person name="Falciatore A."/>
            <person name="Ferrante M."/>
            <person name="Fortunato A.E."/>
            <person name="Gloeckner G."/>
            <person name="Gruber A."/>
            <person name="Hipkin R."/>
            <person name="Janech M."/>
            <person name="Kroth P."/>
            <person name="Leese F."/>
            <person name="Lindquist E."/>
            <person name="Lyon B.R."/>
            <person name="Martin J."/>
            <person name="Mayer C."/>
            <person name="Parker M."/>
            <person name="Quesneville H."/>
            <person name="Raymond J."/>
            <person name="Uhlig C."/>
            <person name="Valentin K.U."/>
            <person name="Worden A.Z."/>
            <person name="Armbrust E.V."/>
            <person name="Bowler C."/>
            <person name="Green B."/>
            <person name="Moulton V."/>
            <person name="Van Oosterhout C."/>
            <person name="Grigoriev I."/>
        </authorList>
    </citation>
    <scope>NUCLEOTIDE SEQUENCE [LARGE SCALE GENOMIC DNA]</scope>
    <source>
        <strain evidence="6 7">CCMP1102</strain>
    </source>
</reference>
<dbReference type="OrthoDB" id="5432at2759"/>
<name>A0A1E7FTL2_9STRA</name>